<organism evidence="6 7">
    <name type="scientific">Pristionchus pacificus</name>
    <name type="common">Parasitic nematode worm</name>
    <dbReference type="NCBI Taxonomy" id="54126"/>
    <lineage>
        <taxon>Eukaryota</taxon>
        <taxon>Metazoa</taxon>
        <taxon>Ecdysozoa</taxon>
        <taxon>Nematoda</taxon>
        <taxon>Chromadorea</taxon>
        <taxon>Rhabditida</taxon>
        <taxon>Rhabditina</taxon>
        <taxon>Diplogasteromorpha</taxon>
        <taxon>Diplogasteroidea</taxon>
        <taxon>Neodiplogasteridae</taxon>
        <taxon>Pristionchus</taxon>
    </lineage>
</organism>
<dbReference type="Gene3D" id="3.30.60.90">
    <property type="match status" value="1"/>
</dbReference>
<evidence type="ECO:0000256" key="3">
    <source>
        <dbReference type="ARBA" id="ARBA00022833"/>
    </source>
</evidence>
<keyword evidence="3" id="KW-0862">Zinc</keyword>
<reference evidence="7" key="1">
    <citation type="journal article" date="2008" name="Nat. Genet.">
        <title>The Pristionchus pacificus genome provides a unique perspective on nematode lifestyle and parasitism.</title>
        <authorList>
            <person name="Dieterich C."/>
            <person name="Clifton S.W."/>
            <person name="Schuster L.N."/>
            <person name="Chinwalla A."/>
            <person name="Delehaunty K."/>
            <person name="Dinkelacker I."/>
            <person name="Fulton L."/>
            <person name="Fulton R."/>
            <person name="Godfrey J."/>
            <person name="Minx P."/>
            <person name="Mitreva M."/>
            <person name="Roeseler W."/>
            <person name="Tian H."/>
            <person name="Witte H."/>
            <person name="Yang S.P."/>
            <person name="Wilson R.K."/>
            <person name="Sommer R.J."/>
        </authorList>
    </citation>
    <scope>NUCLEOTIDE SEQUENCE [LARGE SCALE GENOMIC DNA]</scope>
    <source>
        <strain evidence="7">PS312</strain>
    </source>
</reference>
<evidence type="ECO:0000259" key="5">
    <source>
        <dbReference type="SMART" id="SM00291"/>
    </source>
</evidence>
<dbReference type="GO" id="GO:0008270">
    <property type="term" value="F:zinc ion binding"/>
    <property type="evidence" value="ECO:0007669"/>
    <property type="project" value="UniProtKB-KW"/>
</dbReference>
<sequence length="224" mass="25708">MICVHNAFISKSKSKRAHNNHAFVHLINSETELPGCYLKRMGSMTNRSLVSIAESEAAFNGLPIFCDLCESYLAPSNGGRFKCMVCDNYDLCAACFAQGTHDNHAFVHVNNGATDFTGFNIGKIRGLNSDNQQNNSHPIMQNAVHDNEAKRRYAILSTYHEKMQRKYSEMATQFETIKQERADLAARDEERERKLKETATQMEKIKQERDYLAARDEERERKYR</sequence>
<evidence type="ECO:0000256" key="4">
    <source>
        <dbReference type="SAM" id="MobiDB-lite"/>
    </source>
</evidence>
<feature type="region of interest" description="Disordered" evidence="4">
    <location>
        <begin position="182"/>
        <end position="224"/>
    </location>
</feature>
<dbReference type="CDD" id="cd02340">
    <property type="entry name" value="ZZ_NBR1_like"/>
    <property type="match status" value="1"/>
</dbReference>
<keyword evidence="2" id="KW-0863">Zinc-finger</keyword>
<dbReference type="SUPFAM" id="SSF57850">
    <property type="entry name" value="RING/U-box"/>
    <property type="match status" value="1"/>
</dbReference>
<name>A0A8R1V7H1_PRIPA</name>
<dbReference type="InterPro" id="IPR043145">
    <property type="entry name" value="Znf_ZZ_sf"/>
</dbReference>
<evidence type="ECO:0000256" key="2">
    <source>
        <dbReference type="ARBA" id="ARBA00022771"/>
    </source>
</evidence>
<dbReference type="PANTHER" id="PTHR15090">
    <property type="entry name" value="SEQUESTOSOME 1-RELATED"/>
    <property type="match status" value="1"/>
</dbReference>
<accession>A0A8R1V7H1</accession>
<keyword evidence="1" id="KW-0479">Metal-binding</keyword>
<proteinExistence type="predicted"/>
<evidence type="ECO:0000313" key="7">
    <source>
        <dbReference type="Proteomes" id="UP000005239"/>
    </source>
</evidence>
<protein>
    <recommendedName>
        <fullName evidence="5">ZZ-type domain-containing protein</fullName>
    </recommendedName>
</protein>
<keyword evidence="7" id="KW-1185">Reference proteome</keyword>
<dbReference type="InterPro" id="IPR000433">
    <property type="entry name" value="Znf_ZZ"/>
</dbReference>
<dbReference type="InterPro" id="IPR052260">
    <property type="entry name" value="Autophagy_Rcpt_SigReg"/>
</dbReference>
<reference evidence="6" key="2">
    <citation type="submission" date="2022-06" db="UniProtKB">
        <authorList>
            <consortium name="EnsemblMetazoa"/>
        </authorList>
    </citation>
    <scope>IDENTIFICATION</scope>
    <source>
        <strain evidence="6">PS312</strain>
    </source>
</reference>
<feature type="domain" description="ZZ-type" evidence="5">
    <location>
        <begin position="60"/>
        <end position="106"/>
    </location>
</feature>
<dbReference type="AlphaFoldDB" id="A0A8R1V7H1"/>
<dbReference type="PANTHER" id="PTHR15090:SF8">
    <property type="entry name" value="ZZ-TYPE ZINC FINGER-CONTAINING PROTEIN"/>
    <property type="match status" value="1"/>
</dbReference>
<gene>
    <name evidence="6" type="primary">WBGene00304524</name>
</gene>
<evidence type="ECO:0000313" key="6">
    <source>
        <dbReference type="EnsemblMetazoa" id="PPA46745.1"/>
    </source>
</evidence>
<dbReference type="SMART" id="SM00291">
    <property type="entry name" value="ZnF_ZZ"/>
    <property type="match status" value="1"/>
</dbReference>
<evidence type="ECO:0000256" key="1">
    <source>
        <dbReference type="ARBA" id="ARBA00022723"/>
    </source>
</evidence>
<dbReference type="EnsemblMetazoa" id="PPA46745.1">
    <property type="protein sequence ID" value="PPA46745.1"/>
    <property type="gene ID" value="WBGene00304524"/>
</dbReference>
<dbReference type="Proteomes" id="UP000005239">
    <property type="component" value="Unassembled WGS sequence"/>
</dbReference>
<dbReference type="OrthoDB" id="2122982at2759"/>
<dbReference type="Pfam" id="PF00569">
    <property type="entry name" value="ZZ"/>
    <property type="match status" value="1"/>
</dbReference>